<dbReference type="EMBL" id="CAJOBC010098757">
    <property type="protein sequence ID" value="CAF4456293.1"/>
    <property type="molecule type" value="Genomic_DNA"/>
</dbReference>
<dbReference type="Proteomes" id="UP000663829">
    <property type="component" value="Unassembled WGS sequence"/>
</dbReference>
<accession>A0A815ZKL1</accession>
<gene>
    <name evidence="2" type="ORF">GPM918_LOCUS41446</name>
    <name evidence="3" type="ORF">SRO942_LOCUS42500</name>
</gene>
<evidence type="ECO:0000259" key="1">
    <source>
        <dbReference type="Pfam" id="PF01365"/>
    </source>
</evidence>
<evidence type="ECO:0000313" key="3">
    <source>
        <dbReference type="EMBL" id="CAF4456293.1"/>
    </source>
</evidence>
<dbReference type="PANTHER" id="PTHR45816">
    <property type="entry name" value="MIR DOMAIN-CONTAINING PROTEIN"/>
    <property type="match status" value="1"/>
</dbReference>
<proteinExistence type="predicted"/>
<dbReference type="InterPro" id="IPR015925">
    <property type="entry name" value="Ryanodine_IP3_receptor"/>
</dbReference>
<dbReference type="PANTHER" id="PTHR45816:SF4">
    <property type="entry name" value="RYR_IP3R HOMOLOGY ASSOCIATED DOMAIN-CONTAINING PROTEIN"/>
    <property type="match status" value="1"/>
</dbReference>
<sequence>ILRRMMALCVEEMSDGLCARENEQRLLRNMDVHVAVLDLLKIPYDKAEDTRMNHIMRLAHNLLQYFCYENPTNQAKLFELYFNDYHQISEEQEVETCCYIFMNNVQLCKTITEKHIQHFVHLIELHGRKMLYIKFLQTIVKAENQYIKNCQDIVMSEGVGNAK</sequence>
<dbReference type="InterPro" id="IPR035910">
    <property type="entry name" value="RyR/IP3R_RIH_dom_sf"/>
</dbReference>
<dbReference type="GO" id="GO:0016020">
    <property type="term" value="C:membrane"/>
    <property type="evidence" value="ECO:0007669"/>
    <property type="project" value="InterPro"/>
</dbReference>
<evidence type="ECO:0000313" key="4">
    <source>
        <dbReference type="Proteomes" id="UP000663829"/>
    </source>
</evidence>
<feature type="non-terminal residue" evidence="2">
    <location>
        <position position="1"/>
    </location>
</feature>
<comment type="caution">
    <text evidence="2">The sequence shown here is derived from an EMBL/GenBank/DDBJ whole genome shotgun (WGS) entry which is preliminary data.</text>
</comment>
<dbReference type="OrthoDB" id="76898at2759"/>
<reference evidence="2" key="1">
    <citation type="submission" date="2021-02" db="EMBL/GenBank/DDBJ databases">
        <authorList>
            <person name="Nowell W R."/>
        </authorList>
    </citation>
    <scope>NUCLEOTIDE SEQUENCE</scope>
</reference>
<protein>
    <recommendedName>
        <fullName evidence="1">RIH domain-containing protein</fullName>
    </recommendedName>
</protein>
<name>A0A815ZKL1_9BILA</name>
<organism evidence="2 4">
    <name type="scientific">Didymodactylos carnosus</name>
    <dbReference type="NCBI Taxonomy" id="1234261"/>
    <lineage>
        <taxon>Eukaryota</taxon>
        <taxon>Metazoa</taxon>
        <taxon>Spiralia</taxon>
        <taxon>Gnathifera</taxon>
        <taxon>Rotifera</taxon>
        <taxon>Eurotatoria</taxon>
        <taxon>Bdelloidea</taxon>
        <taxon>Philodinida</taxon>
        <taxon>Philodinidae</taxon>
        <taxon>Didymodactylos</taxon>
    </lineage>
</organism>
<keyword evidence="4" id="KW-1185">Reference proteome</keyword>
<feature type="domain" description="RIH" evidence="1">
    <location>
        <begin position="21"/>
        <end position="155"/>
    </location>
</feature>
<dbReference type="EMBL" id="CAJNOQ010032694">
    <property type="protein sequence ID" value="CAF1586420.1"/>
    <property type="molecule type" value="Genomic_DNA"/>
</dbReference>
<evidence type="ECO:0000313" key="2">
    <source>
        <dbReference type="EMBL" id="CAF1586420.1"/>
    </source>
</evidence>
<dbReference type="GO" id="GO:0005262">
    <property type="term" value="F:calcium channel activity"/>
    <property type="evidence" value="ECO:0007669"/>
    <property type="project" value="InterPro"/>
</dbReference>
<dbReference type="AlphaFoldDB" id="A0A815ZKL1"/>
<dbReference type="Proteomes" id="UP000681722">
    <property type="component" value="Unassembled WGS sequence"/>
</dbReference>
<dbReference type="SUPFAM" id="SSF100909">
    <property type="entry name" value="IP3 receptor type 1 binding core, domain 2"/>
    <property type="match status" value="1"/>
</dbReference>
<dbReference type="InterPro" id="IPR000699">
    <property type="entry name" value="RIH_dom"/>
</dbReference>
<dbReference type="Pfam" id="PF01365">
    <property type="entry name" value="RYDR_ITPR"/>
    <property type="match status" value="1"/>
</dbReference>
<feature type="non-terminal residue" evidence="2">
    <location>
        <position position="163"/>
    </location>
</feature>